<protein>
    <submittedName>
        <fullName evidence="2">Uncharacterized protein</fullName>
    </submittedName>
</protein>
<evidence type="ECO:0000256" key="1">
    <source>
        <dbReference type="SAM" id="MobiDB-lite"/>
    </source>
</evidence>
<comment type="caution">
    <text evidence="2">The sequence shown here is derived from an EMBL/GenBank/DDBJ whole genome shotgun (WGS) entry which is preliminary data.</text>
</comment>
<organism evidence="2 3">
    <name type="scientific">Neocucurbitaria cava</name>
    <dbReference type="NCBI Taxonomy" id="798079"/>
    <lineage>
        <taxon>Eukaryota</taxon>
        <taxon>Fungi</taxon>
        <taxon>Dikarya</taxon>
        <taxon>Ascomycota</taxon>
        <taxon>Pezizomycotina</taxon>
        <taxon>Dothideomycetes</taxon>
        <taxon>Pleosporomycetidae</taxon>
        <taxon>Pleosporales</taxon>
        <taxon>Pleosporineae</taxon>
        <taxon>Cucurbitariaceae</taxon>
        <taxon>Neocucurbitaria</taxon>
    </lineage>
</organism>
<feature type="compositionally biased region" description="Low complexity" evidence="1">
    <location>
        <begin position="37"/>
        <end position="54"/>
    </location>
</feature>
<feature type="region of interest" description="Disordered" evidence="1">
    <location>
        <begin position="35"/>
        <end position="54"/>
    </location>
</feature>
<dbReference type="AlphaFoldDB" id="A0A9W9CK12"/>
<feature type="compositionally biased region" description="Basic and acidic residues" evidence="1">
    <location>
        <begin position="115"/>
        <end position="136"/>
    </location>
</feature>
<name>A0A9W9CK12_9PLEO</name>
<feature type="region of interest" description="Disordered" evidence="1">
    <location>
        <begin position="1"/>
        <end position="25"/>
    </location>
</feature>
<dbReference type="EMBL" id="JAPEUY010000014">
    <property type="protein sequence ID" value="KAJ4366272.1"/>
    <property type="molecule type" value="Genomic_DNA"/>
</dbReference>
<evidence type="ECO:0000313" key="2">
    <source>
        <dbReference type="EMBL" id="KAJ4366272.1"/>
    </source>
</evidence>
<reference evidence="2" key="1">
    <citation type="submission" date="2022-10" db="EMBL/GenBank/DDBJ databases">
        <title>Tapping the CABI collections for fungal endophytes: first genome assemblies for Collariella, Neodidymelliopsis, Ascochyta clinopodiicola, Didymella pomorum, Didymosphaeria variabile, Neocosmospora piperis and Neocucurbitaria cava.</title>
        <authorList>
            <person name="Hill R."/>
        </authorList>
    </citation>
    <scope>NUCLEOTIDE SEQUENCE</scope>
    <source>
        <strain evidence="2">IMI 356814</strain>
    </source>
</reference>
<sequence length="188" mass="21260">MSAKSFGTFIDSEPSTPAYSPRMDDDWDNSTLVLLRPTSSSSEPSSPTEPIWDMMMPMKLPQKPMTTTARTKGPSVAPKEVSTGTSPYSHPVKQAKVVRPLKEIKVADLSQKENQYPRKMDVDDSTKDKPQNEHDNNASNASAAPLGKLATKMRLMLRRKSTNDKKKQKKEKDYYEVDHMDDVHWTEM</sequence>
<keyword evidence="3" id="KW-1185">Reference proteome</keyword>
<feature type="compositionally biased region" description="Basic and acidic residues" evidence="1">
    <location>
        <begin position="161"/>
        <end position="188"/>
    </location>
</feature>
<dbReference type="OrthoDB" id="3921377at2759"/>
<proteinExistence type="predicted"/>
<gene>
    <name evidence="2" type="ORF">N0V83_007908</name>
</gene>
<evidence type="ECO:0000313" key="3">
    <source>
        <dbReference type="Proteomes" id="UP001140560"/>
    </source>
</evidence>
<feature type="region of interest" description="Disordered" evidence="1">
    <location>
        <begin position="64"/>
        <end position="188"/>
    </location>
</feature>
<dbReference type="Proteomes" id="UP001140560">
    <property type="component" value="Unassembled WGS sequence"/>
</dbReference>
<accession>A0A9W9CK12</accession>